<proteinExistence type="predicted"/>
<comment type="caution">
    <text evidence="1">The sequence shown here is derived from an EMBL/GenBank/DDBJ whole genome shotgun (WGS) entry which is preliminary data.</text>
</comment>
<protein>
    <submittedName>
        <fullName evidence="1">Uncharacterized protein</fullName>
    </submittedName>
</protein>
<keyword evidence="2" id="KW-1185">Reference proteome</keyword>
<reference evidence="1" key="1">
    <citation type="journal article" date="2023" name="Science">
        <title>Genome structures resolve the early diversification of teleost fishes.</title>
        <authorList>
            <person name="Parey E."/>
            <person name="Louis A."/>
            <person name="Montfort J."/>
            <person name="Bouchez O."/>
            <person name="Roques C."/>
            <person name="Iampietro C."/>
            <person name="Lluch J."/>
            <person name="Castinel A."/>
            <person name="Donnadieu C."/>
            <person name="Desvignes T."/>
            <person name="Floi Bucao C."/>
            <person name="Jouanno E."/>
            <person name="Wen M."/>
            <person name="Mejri S."/>
            <person name="Dirks R."/>
            <person name="Jansen H."/>
            <person name="Henkel C."/>
            <person name="Chen W.J."/>
            <person name="Zahm M."/>
            <person name="Cabau C."/>
            <person name="Klopp C."/>
            <person name="Thompson A.W."/>
            <person name="Robinson-Rechavi M."/>
            <person name="Braasch I."/>
            <person name="Lecointre G."/>
            <person name="Bobe J."/>
            <person name="Postlethwait J.H."/>
            <person name="Berthelot C."/>
            <person name="Roest Crollius H."/>
            <person name="Guiguen Y."/>
        </authorList>
    </citation>
    <scope>NUCLEOTIDE SEQUENCE</scope>
    <source>
        <strain evidence="1">NC1722</strain>
    </source>
</reference>
<evidence type="ECO:0000313" key="1">
    <source>
        <dbReference type="EMBL" id="KAJ8391301.1"/>
    </source>
</evidence>
<gene>
    <name evidence="1" type="ORF">AAFF_G00090880</name>
</gene>
<accession>A0AAD7WBS4</accession>
<dbReference type="EMBL" id="JAINUG010000159">
    <property type="protein sequence ID" value="KAJ8391301.1"/>
    <property type="molecule type" value="Genomic_DNA"/>
</dbReference>
<organism evidence="1 2">
    <name type="scientific">Aldrovandia affinis</name>
    <dbReference type="NCBI Taxonomy" id="143900"/>
    <lineage>
        <taxon>Eukaryota</taxon>
        <taxon>Metazoa</taxon>
        <taxon>Chordata</taxon>
        <taxon>Craniata</taxon>
        <taxon>Vertebrata</taxon>
        <taxon>Euteleostomi</taxon>
        <taxon>Actinopterygii</taxon>
        <taxon>Neopterygii</taxon>
        <taxon>Teleostei</taxon>
        <taxon>Notacanthiformes</taxon>
        <taxon>Halosauridae</taxon>
        <taxon>Aldrovandia</taxon>
    </lineage>
</organism>
<dbReference type="Proteomes" id="UP001221898">
    <property type="component" value="Unassembled WGS sequence"/>
</dbReference>
<sequence>MGLVLLLSPSVDSRQGGAPDSPEHCAVLRPEPLRDRGNRPLNPPGPYLGTAICEGAITFMPCTSPSAKGSEPGPVWGVDALILMTPGRAHFLSPGPECREGPTHR</sequence>
<name>A0AAD7WBS4_9TELE</name>
<dbReference type="AlphaFoldDB" id="A0AAD7WBS4"/>
<evidence type="ECO:0000313" key="2">
    <source>
        <dbReference type="Proteomes" id="UP001221898"/>
    </source>
</evidence>